<dbReference type="AlphaFoldDB" id="X1TTD0"/>
<dbReference type="Gene3D" id="1.20.1640.10">
    <property type="entry name" value="Multidrug efflux transporter AcrB transmembrane domain"/>
    <property type="match status" value="1"/>
</dbReference>
<comment type="subcellular location">
    <subcellularLocation>
        <location evidence="1">Cell membrane</location>
        <topology evidence="1">Multi-pass membrane protein</topology>
    </subcellularLocation>
</comment>
<dbReference type="PANTHER" id="PTHR33406:SF13">
    <property type="entry name" value="MEMBRANE PROTEIN YDFJ"/>
    <property type="match status" value="1"/>
</dbReference>
<feature type="transmembrane region" description="Helical" evidence="6">
    <location>
        <begin position="40"/>
        <end position="63"/>
    </location>
</feature>
<evidence type="ECO:0000256" key="3">
    <source>
        <dbReference type="ARBA" id="ARBA00022692"/>
    </source>
</evidence>
<dbReference type="InterPro" id="IPR004869">
    <property type="entry name" value="MMPL_dom"/>
</dbReference>
<organism evidence="8">
    <name type="scientific">marine sediment metagenome</name>
    <dbReference type="NCBI Taxonomy" id="412755"/>
    <lineage>
        <taxon>unclassified sequences</taxon>
        <taxon>metagenomes</taxon>
        <taxon>ecological metagenomes</taxon>
    </lineage>
</organism>
<protein>
    <recommendedName>
        <fullName evidence="7">SSD domain-containing protein</fullName>
    </recommendedName>
</protein>
<dbReference type="InterPro" id="IPR050545">
    <property type="entry name" value="Mycobact_MmpL"/>
</dbReference>
<keyword evidence="3 6" id="KW-0812">Transmembrane</keyword>
<keyword evidence="2" id="KW-1003">Cell membrane</keyword>
<dbReference type="SUPFAM" id="SSF82866">
    <property type="entry name" value="Multidrug efflux transporter AcrB transmembrane domain"/>
    <property type="match status" value="1"/>
</dbReference>
<evidence type="ECO:0000259" key="7">
    <source>
        <dbReference type="PROSITE" id="PS50156"/>
    </source>
</evidence>
<evidence type="ECO:0000256" key="4">
    <source>
        <dbReference type="ARBA" id="ARBA00022989"/>
    </source>
</evidence>
<feature type="transmembrane region" description="Helical" evidence="6">
    <location>
        <begin position="83"/>
        <end position="104"/>
    </location>
</feature>
<reference evidence="8" key="1">
    <citation type="journal article" date="2014" name="Front. Microbiol.">
        <title>High frequency of phylogenetically diverse reductive dehalogenase-homologous genes in deep subseafloor sedimentary metagenomes.</title>
        <authorList>
            <person name="Kawai M."/>
            <person name="Futagami T."/>
            <person name="Toyoda A."/>
            <person name="Takaki Y."/>
            <person name="Nishi S."/>
            <person name="Hori S."/>
            <person name="Arai W."/>
            <person name="Tsubouchi T."/>
            <person name="Morono Y."/>
            <person name="Uchiyama I."/>
            <person name="Ito T."/>
            <person name="Fujiyama A."/>
            <person name="Inagaki F."/>
            <person name="Takami H."/>
        </authorList>
    </citation>
    <scope>NUCLEOTIDE SEQUENCE</scope>
    <source>
        <strain evidence="8">Expedition CK06-06</strain>
    </source>
</reference>
<dbReference type="InterPro" id="IPR000731">
    <property type="entry name" value="SSD"/>
</dbReference>
<name>X1TTD0_9ZZZZ</name>
<comment type="caution">
    <text evidence="8">The sequence shown here is derived from an EMBL/GenBank/DDBJ whole genome shotgun (WGS) entry which is preliminary data.</text>
</comment>
<evidence type="ECO:0000256" key="2">
    <source>
        <dbReference type="ARBA" id="ARBA00022475"/>
    </source>
</evidence>
<accession>X1TTD0</accession>
<dbReference type="EMBL" id="BARW01006983">
    <property type="protein sequence ID" value="GAI83299.1"/>
    <property type="molecule type" value="Genomic_DNA"/>
</dbReference>
<feature type="transmembrane region" description="Helical" evidence="6">
    <location>
        <begin position="14"/>
        <end position="33"/>
    </location>
</feature>
<keyword evidence="4 6" id="KW-1133">Transmembrane helix</keyword>
<feature type="non-terminal residue" evidence="8">
    <location>
        <position position="429"/>
    </location>
</feature>
<evidence type="ECO:0000256" key="1">
    <source>
        <dbReference type="ARBA" id="ARBA00004651"/>
    </source>
</evidence>
<feature type="domain" description="SSD" evidence="7">
    <location>
        <begin position="1"/>
        <end position="141"/>
    </location>
</feature>
<sequence length="429" mass="47864">VMILFGLSFRTFKIMFYVGLPLALSILWTLGFASLAFHHLNILTCIFSCVLIGLGIDFAIHIVNRYFDQDIVSLDVLPRLEKTFRQAGMGIIIGGITTAAAFYSIGISGFKGFRELAFLTGTGILFCMIVMILVLPSILLWFSSRKGPKQRVSIAGFGLKPLLNSLRKYPGSLLVVSFIAICVLAALGISIKFDDNLKNFRPTGNEVFLLQDKVTAWLGGSTGKIFLVATDKSEVGVMETTASIYEALREMKESGMVAGINSVSKYFRAPSLQKKNMDFIRRHPDAFDIKRIQWTFNEALEENGFERLDLYDEYFGSLSRAFSPEKVLLPGLLNETELGGFLKPFVYQKGGYFKTVTYITPNKDLWSRADTALFKEMIARKMEERGIKGDCFQLTGSSILTGDLKELIINNMKSSLWVAGLIIMLVLLV</sequence>
<feature type="non-terminal residue" evidence="8">
    <location>
        <position position="1"/>
    </location>
</feature>
<keyword evidence="5 6" id="KW-0472">Membrane</keyword>
<evidence type="ECO:0000256" key="5">
    <source>
        <dbReference type="ARBA" id="ARBA00023136"/>
    </source>
</evidence>
<proteinExistence type="predicted"/>
<dbReference type="PANTHER" id="PTHR33406">
    <property type="entry name" value="MEMBRANE PROTEIN MJ1562-RELATED"/>
    <property type="match status" value="1"/>
</dbReference>
<dbReference type="GO" id="GO:0005886">
    <property type="term" value="C:plasma membrane"/>
    <property type="evidence" value="ECO:0007669"/>
    <property type="project" value="UniProtKB-SubCell"/>
</dbReference>
<dbReference type="PROSITE" id="PS50156">
    <property type="entry name" value="SSD"/>
    <property type="match status" value="1"/>
</dbReference>
<feature type="transmembrane region" description="Helical" evidence="6">
    <location>
        <begin position="169"/>
        <end position="191"/>
    </location>
</feature>
<dbReference type="Pfam" id="PF03176">
    <property type="entry name" value="MMPL"/>
    <property type="match status" value="1"/>
</dbReference>
<feature type="transmembrane region" description="Helical" evidence="6">
    <location>
        <begin position="116"/>
        <end position="142"/>
    </location>
</feature>
<evidence type="ECO:0000313" key="8">
    <source>
        <dbReference type="EMBL" id="GAI83299.1"/>
    </source>
</evidence>
<gene>
    <name evidence="8" type="ORF">S12H4_14626</name>
</gene>
<evidence type="ECO:0000256" key="6">
    <source>
        <dbReference type="SAM" id="Phobius"/>
    </source>
</evidence>